<feature type="compositionally biased region" description="Acidic residues" evidence="3">
    <location>
        <begin position="97"/>
        <end position="117"/>
    </location>
</feature>
<dbReference type="Proteomes" id="UP000070544">
    <property type="component" value="Unassembled WGS sequence"/>
</dbReference>
<dbReference type="SMART" id="SM00298">
    <property type="entry name" value="CHROMO"/>
    <property type="match status" value="1"/>
</dbReference>
<dbReference type="InterPro" id="IPR000953">
    <property type="entry name" value="Chromo/chromo_shadow_dom"/>
</dbReference>
<dbReference type="OrthoDB" id="2162520at2759"/>
<evidence type="ECO:0000256" key="1">
    <source>
        <dbReference type="ARBA" id="ARBA00004123"/>
    </source>
</evidence>
<evidence type="ECO:0000313" key="6">
    <source>
        <dbReference type="Proteomes" id="UP000070544"/>
    </source>
</evidence>
<name>A0A139AIH5_GONPJ</name>
<dbReference type="PROSITE" id="PS50013">
    <property type="entry name" value="CHROMO_2"/>
    <property type="match status" value="1"/>
</dbReference>
<evidence type="ECO:0000259" key="4">
    <source>
        <dbReference type="PROSITE" id="PS50013"/>
    </source>
</evidence>
<reference evidence="5 6" key="1">
    <citation type="journal article" date="2015" name="Genome Biol. Evol.">
        <title>Phylogenomic analyses indicate that early fungi evolved digesting cell walls of algal ancestors of land plants.</title>
        <authorList>
            <person name="Chang Y."/>
            <person name="Wang S."/>
            <person name="Sekimoto S."/>
            <person name="Aerts A.L."/>
            <person name="Choi C."/>
            <person name="Clum A."/>
            <person name="LaButti K.M."/>
            <person name="Lindquist E.A."/>
            <person name="Yee Ngan C."/>
            <person name="Ohm R.A."/>
            <person name="Salamov A.A."/>
            <person name="Grigoriev I.V."/>
            <person name="Spatafora J.W."/>
            <person name="Berbee M.L."/>
        </authorList>
    </citation>
    <scope>NUCLEOTIDE SEQUENCE [LARGE SCALE GENOMIC DNA]</scope>
    <source>
        <strain evidence="5 6">JEL478</strain>
    </source>
</reference>
<keyword evidence="6" id="KW-1185">Reference proteome</keyword>
<evidence type="ECO:0000256" key="3">
    <source>
        <dbReference type="SAM" id="MobiDB-lite"/>
    </source>
</evidence>
<sequence>MRKKGKKREFHVKWENYPENQATWEPEENMIDCHDLIKAFEDTNGSSSKVPSSSRKKRAAPADAESDAKETKKVRKESAKRAAPTDVTPEPPSNDDQGGDEQDLAQAAEEEAGDDVPDITYLKHDELPKEIHDLPTWDGLVELEHMEQNPDEGSDGPDADRNPIVYVMWKEGEGVAGQRSRHSSKDLIEKAPKMLLQYLLNHIKFRERKH</sequence>
<dbReference type="PANTHER" id="PTHR22812">
    <property type="entry name" value="CHROMOBOX PROTEIN"/>
    <property type="match status" value="1"/>
</dbReference>
<evidence type="ECO:0000256" key="2">
    <source>
        <dbReference type="ARBA" id="ARBA00023242"/>
    </source>
</evidence>
<gene>
    <name evidence="5" type="ORF">M427DRAFT_302747</name>
</gene>
<dbReference type="EMBL" id="KQ965756">
    <property type="protein sequence ID" value="KXS16215.1"/>
    <property type="molecule type" value="Genomic_DNA"/>
</dbReference>
<dbReference type="SUPFAM" id="SSF54160">
    <property type="entry name" value="Chromo domain-like"/>
    <property type="match status" value="1"/>
</dbReference>
<dbReference type="PROSITE" id="PS00598">
    <property type="entry name" value="CHROMO_1"/>
    <property type="match status" value="1"/>
</dbReference>
<dbReference type="InterPro" id="IPR051219">
    <property type="entry name" value="Heterochromatin_chromo-domain"/>
</dbReference>
<dbReference type="CDD" id="cd00024">
    <property type="entry name" value="CD_CSD"/>
    <property type="match status" value="1"/>
</dbReference>
<feature type="region of interest" description="Disordered" evidence="3">
    <location>
        <begin position="42"/>
        <end position="119"/>
    </location>
</feature>
<dbReference type="InterPro" id="IPR023780">
    <property type="entry name" value="Chromo_domain"/>
</dbReference>
<dbReference type="InterPro" id="IPR023779">
    <property type="entry name" value="Chromodomain_CS"/>
</dbReference>
<dbReference type="InterPro" id="IPR016197">
    <property type="entry name" value="Chromo-like_dom_sf"/>
</dbReference>
<accession>A0A139AIH5</accession>
<organism evidence="5 6">
    <name type="scientific">Gonapodya prolifera (strain JEL478)</name>
    <name type="common">Monoblepharis prolifera</name>
    <dbReference type="NCBI Taxonomy" id="1344416"/>
    <lineage>
        <taxon>Eukaryota</taxon>
        <taxon>Fungi</taxon>
        <taxon>Fungi incertae sedis</taxon>
        <taxon>Chytridiomycota</taxon>
        <taxon>Chytridiomycota incertae sedis</taxon>
        <taxon>Monoblepharidomycetes</taxon>
        <taxon>Monoblepharidales</taxon>
        <taxon>Gonapodyaceae</taxon>
        <taxon>Gonapodya</taxon>
    </lineage>
</organism>
<dbReference type="Pfam" id="PF00385">
    <property type="entry name" value="Chromo"/>
    <property type="match status" value="1"/>
</dbReference>
<dbReference type="Gene3D" id="2.40.50.40">
    <property type="match status" value="2"/>
</dbReference>
<evidence type="ECO:0000313" key="5">
    <source>
        <dbReference type="EMBL" id="KXS16215.1"/>
    </source>
</evidence>
<dbReference type="AlphaFoldDB" id="A0A139AIH5"/>
<keyword evidence="2" id="KW-0539">Nucleus</keyword>
<comment type="subcellular location">
    <subcellularLocation>
        <location evidence="1">Nucleus</location>
    </subcellularLocation>
</comment>
<dbReference type="GO" id="GO:0005634">
    <property type="term" value="C:nucleus"/>
    <property type="evidence" value="ECO:0007669"/>
    <property type="project" value="UniProtKB-SubCell"/>
</dbReference>
<proteinExistence type="predicted"/>
<protein>
    <recommendedName>
        <fullName evidence="4">Chromo domain-containing protein</fullName>
    </recommendedName>
</protein>
<dbReference type="STRING" id="1344416.A0A139AIH5"/>
<feature type="compositionally biased region" description="Basic and acidic residues" evidence="3">
    <location>
        <begin position="66"/>
        <end position="80"/>
    </location>
</feature>
<feature type="domain" description="Chromo" evidence="4">
    <location>
        <begin position="1"/>
        <end position="52"/>
    </location>
</feature>